<accession>A0A7H1N3W9</accession>
<name>A0A7H1N3W9_9PROT</name>
<feature type="signal peptide" evidence="1">
    <location>
        <begin position="1"/>
        <end position="18"/>
    </location>
</feature>
<reference evidence="2 3" key="1">
    <citation type="submission" date="2020-05" db="EMBL/GenBank/DDBJ databases">
        <title>Complete closed genome sequence of Defluviicoccus vanus.</title>
        <authorList>
            <person name="Bessarab I."/>
            <person name="Arumugam K."/>
            <person name="Maszenan A.M."/>
            <person name="Seviour R.J."/>
            <person name="Williams R.B."/>
        </authorList>
    </citation>
    <scope>NUCLEOTIDE SEQUENCE [LARGE SCALE GENOMIC DNA]</scope>
    <source>
        <strain evidence="2 3">Ben 114</strain>
    </source>
</reference>
<dbReference type="RefSeq" id="WP_190260883.1">
    <property type="nucleotide sequence ID" value="NZ_CP053923.1"/>
</dbReference>
<protein>
    <recommendedName>
        <fullName evidence="4">Lipoprotein</fullName>
    </recommendedName>
</protein>
<keyword evidence="1" id="KW-0732">Signal</keyword>
<evidence type="ECO:0000313" key="2">
    <source>
        <dbReference type="EMBL" id="QNT70405.1"/>
    </source>
</evidence>
<evidence type="ECO:0000256" key="1">
    <source>
        <dbReference type="SAM" id="SignalP"/>
    </source>
</evidence>
<keyword evidence="3" id="KW-1185">Reference proteome</keyword>
<evidence type="ECO:0000313" key="3">
    <source>
        <dbReference type="Proteomes" id="UP000516369"/>
    </source>
</evidence>
<proteinExistence type="predicted"/>
<dbReference type="EMBL" id="CP053923">
    <property type="protein sequence ID" value="QNT70405.1"/>
    <property type="molecule type" value="Genomic_DNA"/>
</dbReference>
<dbReference type="PROSITE" id="PS51257">
    <property type="entry name" value="PROKAR_LIPOPROTEIN"/>
    <property type="match status" value="1"/>
</dbReference>
<dbReference type="AlphaFoldDB" id="A0A7H1N3W9"/>
<evidence type="ECO:0008006" key="4">
    <source>
        <dbReference type="Google" id="ProtNLM"/>
    </source>
</evidence>
<dbReference type="Proteomes" id="UP000516369">
    <property type="component" value="Chromosome"/>
</dbReference>
<gene>
    <name evidence="2" type="ORF">HQ394_15070</name>
</gene>
<dbReference type="KEGG" id="dvn:HQ394_15070"/>
<sequence>MQKTLLVVALSAVLSACATDPIILTNSATGATVDCGSRSWWADWWGVMNARKEKQCVDMYRADGYHL</sequence>
<organism evidence="2 3">
    <name type="scientific">Defluviicoccus vanus</name>
    <dbReference type="NCBI Taxonomy" id="111831"/>
    <lineage>
        <taxon>Bacteria</taxon>
        <taxon>Pseudomonadati</taxon>
        <taxon>Pseudomonadota</taxon>
        <taxon>Alphaproteobacteria</taxon>
        <taxon>Rhodospirillales</taxon>
        <taxon>Rhodospirillaceae</taxon>
        <taxon>Defluviicoccus</taxon>
    </lineage>
</organism>
<feature type="chain" id="PRO_5028835107" description="Lipoprotein" evidence="1">
    <location>
        <begin position="19"/>
        <end position="67"/>
    </location>
</feature>